<gene>
    <name evidence="1" type="ORF">J437_LFUL003094</name>
</gene>
<name>A0A8K0JXM1_LADFU</name>
<dbReference type="EMBL" id="KZ308201">
    <property type="protein sequence ID" value="KAG8224575.1"/>
    <property type="molecule type" value="Genomic_DNA"/>
</dbReference>
<sequence length="106" mass="11535">MKVKIEKFRPPSGPPQCHQCQLFGHTMKACQMNFRSIAAPTCANCKGSHPANYRGCPAYKSIKERLVKLKEAAEQASGIPNVQPPPVNSATFSTLISTSHESTYAS</sequence>
<evidence type="ECO:0000313" key="1">
    <source>
        <dbReference type="EMBL" id="KAG8224575.1"/>
    </source>
</evidence>
<protein>
    <submittedName>
        <fullName evidence="1">Uncharacterized protein</fullName>
    </submittedName>
</protein>
<dbReference type="AlphaFoldDB" id="A0A8K0JXM1"/>
<dbReference type="Proteomes" id="UP000792457">
    <property type="component" value="Unassembled WGS sequence"/>
</dbReference>
<keyword evidence="2" id="KW-1185">Reference proteome</keyword>
<feature type="non-terminal residue" evidence="1">
    <location>
        <position position="106"/>
    </location>
</feature>
<comment type="caution">
    <text evidence="1">The sequence shown here is derived from an EMBL/GenBank/DDBJ whole genome shotgun (WGS) entry which is preliminary data.</text>
</comment>
<reference evidence="1" key="1">
    <citation type="submission" date="2013-04" db="EMBL/GenBank/DDBJ databases">
        <authorList>
            <person name="Qu J."/>
            <person name="Murali S.C."/>
            <person name="Bandaranaike D."/>
            <person name="Bellair M."/>
            <person name="Blankenburg K."/>
            <person name="Chao H."/>
            <person name="Dinh H."/>
            <person name="Doddapaneni H."/>
            <person name="Downs B."/>
            <person name="Dugan-Rocha S."/>
            <person name="Elkadiri S."/>
            <person name="Gnanaolivu R.D."/>
            <person name="Hernandez B."/>
            <person name="Javaid M."/>
            <person name="Jayaseelan J.C."/>
            <person name="Lee S."/>
            <person name="Li M."/>
            <person name="Ming W."/>
            <person name="Munidasa M."/>
            <person name="Muniz J."/>
            <person name="Nguyen L."/>
            <person name="Ongeri F."/>
            <person name="Osuji N."/>
            <person name="Pu L.-L."/>
            <person name="Puazo M."/>
            <person name="Qu C."/>
            <person name="Quiroz J."/>
            <person name="Raj R."/>
            <person name="Weissenberger G."/>
            <person name="Xin Y."/>
            <person name="Zou X."/>
            <person name="Han Y."/>
            <person name="Richards S."/>
            <person name="Worley K."/>
            <person name="Muzny D."/>
            <person name="Gibbs R."/>
        </authorList>
    </citation>
    <scope>NUCLEOTIDE SEQUENCE</scope>
    <source>
        <strain evidence="1">Sampled in the wild</strain>
    </source>
</reference>
<reference evidence="1" key="2">
    <citation type="submission" date="2017-10" db="EMBL/GenBank/DDBJ databases">
        <title>Ladona fulva Genome sequencing and assembly.</title>
        <authorList>
            <person name="Murali S."/>
            <person name="Richards S."/>
            <person name="Bandaranaike D."/>
            <person name="Bellair M."/>
            <person name="Blankenburg K."/>
            <person name="Chao H."/>
            <person name="Dinh H."/>
            <person name="Doddapaneni H."/>
            <person name="Dugan-Rocha S."/>
            <person name="Elkadiri S."/>
            <person name="Gnanaolivu R."/>
            <person name="Hernandez B."/>
            <person name="Skinner E."/>
            <person name="Javaid M."/>
            <person name="Lee S."/>
            <person name="Li M."/>
            <person name="Ming W."/>
            <person name="Munidasa M."/>
            <person name="Muniz J."/>
            <person name="Nguyen L."/>
            <person name="Hughes D."/>
            <person name="Osuji N."/>
            <person name="Pu L.-L."/>
            <person name="Puazo M."/>
            <person name="Qu C."/>
            <person name="Quiroz J."/>
            <person name="Raj R."/>
            <person name="Weissenberger G."/>
            <person name="Xin Y."/>
            <person name="Zou X."/>
            <person name="Han Y."/>
            <person name="Worley K."/>
            <person name="Muzny D."/>
            <person name="Gibbs R."/>
        </authorList>
    </citation>
    <scope>NUCLEOTIDE SEQUENCE</scope>
    <source>
        <strain evidence="1">Sampled in the wild</strain>
    </source>
</reference>
<accession>A0A8K0JXM1</accession>
<proteinExistence type="predicted"/>
<dbReference type="OrthoDB" id="6624230at2759"/>
<evidence type="ECO:0000313" key="2">
    <source>
        <dbReference type="Proteomes" id="UP000792457"/>
    </source>
</evidence>
<organism evidence="1 2">
    <name type="scientific">Ladona fulva</name>
    <name type="common">Scarce chaser dragonfly</name>
    <name type="synonym">Libellula fulva</name>
    <dbReference type="NCBI Taxonomy" id="123851"/>
    <lineage>
        <taxon>Eukaryota</taxon>
        <taxon>Metazoa</taxon>
        <taxon>Ecdysozoa</taxon>
        <taxon>Arthropoda</taxon>
        <taxon>Hexapoda</taxon>
        <taxon>Insecta</taxon>
        <taxon>Pterygota</taxon>
        <taxon>Palaeoptera</taxon>
        <taxon>Odonata</taxon>
        <taxon>Epiprocta</taxon>
        <taxon>Anisoptera</taxon>
        <taxon>Libelluloidea</taxon>
        <taxon>Libellulidae</taxon>
        <taxon>Ladona</taxon>
    </lineage>
</organism>